<gene>
    <name evidence="5" type="ORF">PARMNEM_LOCUS1752</name>
</gene>
<evidence type="ECO:0000256" key="2">
    <source>
        <dbReference type="SAM" id="Coils"/>
    </source>
</evidence>
<proteinExistence type="predicted"/>
<protein>
    <recommendedName>
        <fullName evidence="4">CCDC92/74 N-terminal domain-containing protein</fullName>
    </recommendedName>
</protein>
<accession>A0AAV1KAJ4</accession>
<evidence type="ECO:0000313" key="6">
    <source>
        <dbReference type="Proteomes" id="UP001314205"/>
    </source>
</evidence>
<feature type="region of interest" description="Disordered" evidence="3">
    <location>
        <begin position="292"/>
        <end position="339"/>
    </location>
</feature>
<reference evidence="5 6" key="1">
    <citation type="submission" date="2023-11" db="EMBL/GenBank/DDBJ databases">
        <authorList>
            <person name="Hedman E."/>
            <person name="Englund M."/>
            <person name="Stromberg M."/>
            <person name="Nyberg Akerstrom W."/>
            <person name="Nylinder S."/>
            <person name="Jareborg N."/>
            <person name="Kallberg Y."/>
            <person name="Kronander E."/>
        </authorList>
    </citation>
    <scope>NUCLEOTIDE SEQUENCE [LARGE SCALE GENOMIC DNA]</scope>
</reference>
<dbReference type="AlphaFoldDB" id="A0AAV1KAJ4"/>
<keyword evidence="1 2" id="KW-0175">Coiled coil</keyword>
<evidence type="ECO:0000256" key="3">
    <source>
        <dbReference type="SAM" id="MobiDB-lite"/>
    </source>
</evidence>
<feature type="compositionally biased region" description="Basic and acidic residues" evidence="3">
    <location>
        <begin position="321"/>
        <end position="335"/>
    </location>
</feature>
<evidence type="ECO:0000256" key="1">
    <source>
        <dbReference type="ARBA" id="ARBA00023054"/>
    </source>
</evidence>
<feature type="coiled-coil region" evidence="2">
    <location>
        <begin position="58"/>
        <end position="194"/>
    </location>
</feature>
<dbReference type="InterPro" id="IPR040370">
    <property type="entry name" value="CCDC74A/CCDC74B/CCDC92"/>
</dbReference>
<sequence>MASKVLVPTAPFAKLQVKKSPPDTTSSGFIISGNDAVARVAHLEHSVRFLQEQHRLMLSGLHAEIEALRERNRDLQFQLIFNKDSAQKTSASAGEEASENNEEAQLRREVARLEREAAAARVEVRAAEARALQLQRQLDAQAEKLRALEARQVDSEAGGAGAGAESRGELRARLADAERLVRRLRGDAERQRREVLAPAGGSRDARDAGGAVTNLLFDGAAASHAHLQCMKNSLHASLRASGLDSYGYQNTYHFPPVQDFWGEHIRDDVTRGARRRPLALPELAPHRATVYANTHARGRGYSNEKSKKPPVTNGDTSSSKTQEEPQDGPRLKELSIENLSKTNDKSRVDSMITYPELKIVVTKIIPHGKGENTLRFCIYFNHFSRHLWEVIRQFFLFAFSS</sequence>
<evidence type="ECO:0000313" key="5">
    <source>
        <dbReference type="EMBL" id="CAK1579870.1"/>
    </source>
</evidence>
<feature type="domain" description="CCDC92/74 N-terminal" evidence="4">
    <location>
        <begin position="38"/>
        <end position="90"/>
    </location>
</feature>
<comment type="caution">
    <text evidence="5">The sequence shown here is derived from an EMBL/GenBank/DDBJ whole genome shotgun (WGS) entry which is preliminary data.</text>
</comment>
<dbReference type="PANTHER" id="PTHR14882">
    <property type="entry name" value="COILED-COIL DOMAIN-CONTAINING 74A"/>
    <property type="match status" value="1"/>
</dbReference>
<keyword evidence="6" id="KW-1185">Reference proteome</keyword>
<dbReference type="InterPro" id="IPR039496">
    <property type="entry name" value="CCDC92/74_N"/>
</dbReference>
<dbReference type="EMBL" id="CAVLGL010000013">
    <property type="protein sequence ID" value="CAK1579870.1"/>
    <property type="molecule type" value="Genomic_DNA"/>
</dbReference>
<dbReference type="PANTHER" id="PTHR14882:SF5">
    <property type="entry name" value="COILED-COIL DOMAIN CONTAINING 74A"/>
    <property type="match status" value="1"/>
</dbReference>
<dbReference type="Pfam" id="PF14916">
    <property type="entry name" value="CCDC92"/>
    <property type="match status" value="1"/>
</dbReference>
<name>A0AAV1KAJ4_9NEOP</name>
<evidence type="ECO:0000259" key="4">
    <source>
        <dbReference type="Pfam" id="PF14916"/>
    </source>
</evidence>
<organism evidence="5 6">
    <name type="scientific">Parnassius mnemosyne</name>
    <name type="common">clouded apollo</name>
    <dbReference type="NCBI Taxonomy" id="213953"/>
    <lineage>
        <taxon>Eukaryota</taxon>
        <taxon>Metazoa</taxon>
        <taxon>Ecdysozoa</taxon>
        <taxon>Arthropoda</taxon>
        <taxon>Hexapoda</taxon>
        <taxon>Insecta</taxon>
        <taxon>Pterygota</taxon>
        <taxon>Neoptera</taxon>
        <taxon>Endopterygota</taxon>
        <taxon>Lepidoptera</taxon>
        <taxon>Glossata</taxon>
        <taxon>Ditrysia</taxon>
        <taxon>Papilionoidea</taxon>
        <taxon>Papilionidae</taxon>
        <taxon>Parnassiinae</taxon>
        <taxon>Parnassini</taxon>
        <taxon>Parnassius</taxon>
        <taxon>Driopa</taxon>
    </lineage>
</organism>
<dbReference type="Proteomes" id="UP001314205">
    <property type="component" value="Unassembled WGS sequence"/>
</dbReference>